<keyword evidence="1" id="KW-0732">Signal</keyword>
<dbReference type="InterPro" id="IPR049046">
    <property type="entry name" value="Beta-AFase-like_GH127_middle"/>
</dbReference>
<dbReference type="PANTHER" id="PTHR31151">
    <property type="entry name" value="PROLINE-TRNA LIGASE (DUF1680)"/>
    <property type="match status" value="1"/>
</dbReference>
<dbReference type="GO" id="GO:0016787">
    <property type="term" value="F:hydrolase activity"/>
    <property type="evidence" value="ECO:0007669"/>
    <property type="project" value="UniProtKB-KW"/>
</dbReference>
<feature type="domain" description="Non-reducing end beta-L-arabinofuranosidase-like GH127 middle" evidence="3">
    <location>
        <begin position="439"/>
        <end position="533"/>
    </location>
</feature>
<organism evidence="4 5">
    <name type="scientific">Bacteroides ovatus</name>
    <dbReference type="NCBI Taxonomy" id="28116"/>
    <lineage>
        <taxon>Bacteria</taxon>
        <taxon>Pseudomonadati</taxon>
        <taxon>Bacteroidota</taxon>
        <taxon>Bacteroidia</taxon>
        <taxon>Bacteroidales</taxon>
        <taxon>Bacteroidaceae</taxon>
        <taxon>Bacteroides</taxon>
    </lineage>
</organism>
<proteinExistence type="predicted"/>
<reference evidence="4 5" key="1">
    <citation type="journal article" date="2019" name="Nat. Med.">
        <title>A library of human gut bacterial isolates paired with longitudinal multiomics data enables mechanistic microbiome research.</title>
        <authorList>
            <person name="Poyet M."/>
            <person name="Groussin M."/>
            <person name="Gibbons S.M."/>
            <person name="Avila-Pacheco J."/>
            <person name="Jiang X."/>
            <person name="Kearney S.M."/>
            <person name="Perrotta A.R."/>
            <person name="Berdy B."/>
            <person name="Zhao S."/>
            <person name="Lieberman T.D."/>
            <person name="Swanson P.K."/>
            <person name="Smith M."/>
            <person name="Roesemann S."/>
            <person name="Alexander J.E."/>
            <person name="Rich S.A."/>
            <person name="Livny J."/>
            <person name="Vlamakis H."/>
            <person name="Clish C."/>
            <person name="Bullock K."/>
            <person name="Deik A."/>
            <person name="Scott J."/>
            <person name="Pierce K.A."/>
            <person name="Xavier R.J."/>
            <person name="Alm E.J."/>
        </authorList>
    </citation>
    <scope>NUCLEOTIDE SEQUENCE [LARGE SCALE GENOMIC DNA]</scope>
    <source>
        <strain evidence="4 5">BIOML-A41</strain>
    </source>
</reference>
<dbReference type="InterPro" id="IPR008928">
    <property type="entry name" value="6-hairpin_glycosidase_sf"/>
</dbReference>
<gene>
    <name evidence="4" type="ORF">F3B85_17050</name>
</gene>
<dbReference type="AlphaFoldDB" id="A0A5M5M6A6"/>
<evidence type="ECO:0000259" key="2">
    <source>
        <dbReference type="Pfam" id="PF07944"/>
    </source>
</evidence>
<feature type="domain" description="Non-reducing end beta-L-arabinofuranosidase-like GH127 catalytic" evidence="2">
    <location>
        <begin position="52"/>
        <end position="430"/>
    </location>
</feature>
<evidence type="ECO:0000259" key="3">
    <source>
        <dbReference type="Pfam" id="PF20736"/>
    </source>
</evidence>
<evidence type="ECO:0000313" key="5">
    <source>
        <dbReference type="Proteomes" id="UP000478493"/>
    </source>
</evidence>
<name>A0A5M5M6A6_BACOV</name>
<dbReference type="Pfam" id="PF07944">
    <property type="entry name" value="Beta-AFase-like_GH127_cat"/>
    <property type="match status" value="1"/>
</dbReference>
<protein>
    <submittedName>
        <fullName evidence="4">Glycoside hydrolase family 127 protein</fullName>
    </submittedName>
</protein>
<dbReference type="Proteomes" id="UP000478493">
    <property type="component" value="Unassembled WGS sequence"/>
</dbReference>
<feature type="signal peptide" evidence="1">
    <location>
        <begin position="1"/>
        <end position="23"/>
    </location>
</feature>
<dbReference type="EMBL" id="VWGP01000013">
    <property type="protein sequence ID" value="KAA4533062.1"/>
    <property type="molecule type" value="Genomic_DNA"/>
</dbReference>
<accession>A0A5M5M6A6</accession>
<evidence type="ECO:0000256" key="1">
    <source>
        <dbReference type="SAM" id="SignalP"/>
    </source>
</evidence>
<dbReference type="InterPro" id="IPR012878">
    <property type="entry name" value="Beta-AFase-like_GH127_cat"/>
</dbReference>
<dbReference type="Pfam" id="PF20736">
    <property type="entry name" value="Glyco_hydro127M"/>
    <property type="match status" value="1"/>
</dbReference>
<sequence>MNKKVLVTAILFGSLTVSGIVSAQSVYPGQHQGKLKKETVAPLQAESFDLKDVRLLPSRFRDNMLRDSAWMTSIDVNRLLHSFRTNAGVFAGREGGYMTVKKLGGWESLDCELRGHTTGHMLSALGLMYAATGSEIFKLKGDSLVNGLEEVQNALKNGYLSAWPEELINRNIQGKGVWAPWYTLHKLFSGLIDQYLYADNKKALIIVTRMGDWAYNKLKPLSEETRKLMIRNEFGGINESFYNLYSITGDERYRWLAEYFYHNDVIDPLKELRDDLGTKHTNTFIPKVIAEARNYELTRNETSRKLSEFFWHTMIDHHTFAPGCSSDKEHYFDPKKLSQHLTGYTGETCCTYNMLKLSRHLFCWTGDSSIADYYERALYNHILGQQDPETGMVAYFLPLLSGSHKLYSTKENSFWCCVGSGFENHAKFGEAIYYHNNQGIYVNLFIPSQVTWKEKGLTIRQETEFPQEETTRFTLQAENPVRTTIYLRYPSWSKDVKVSVNGKKIFVKQKSGSYIAITREWKDGDQISATYPMQIKLETTPDNPDKAALLYGPLVLAGERGIEGMQAPAPFSNPALYNDYYTYNFHVPAHLRTSLKLDKKHPERALQRVGSDLKFTTEQGDVIRPLYDLHRQRYVVYWDLQSEE</sequence>
<dbReference type="PANTHER" id="PTHR31151:SF0">
    <property type="entry name" value="PROLINE-TRNA LIGASE (DUF1680)"/>
    <property type="match status" value="1"/>
</dbReference>
<dbReference type="GO" id="GO:0005975">
    <property type="term" value="P:carbohydrate metabolic process"/>
    <property type="evidence" value="ECO:0007669"/>
    <property type="project" value="InterPro"/>
</dbReference>
<dbReference type="RefSeq" id="WP_004305886.1">
    <property type="nucleotide sequence ID" value="NZ_CABKQC010000007.1"/>
</dbReference>
<dbReference type="SUPFAM" id="SSF48208">
    <property type="entry name" value="Six-hairpin glycosidases"/>
    <property type="match status" value="1"/>
</dbReference>
<keyword evidence="4" id="KW-0378">Hydrolase</keyword>
<evidence type="ECO:0000313" key="4">
    <source>
        <dbReference type="EMBL" id="KAA4533062.1"/>
    </source>
</evidence>
<comment type="caution">
    <text evidence="4">The sequence shown here is derived from an EMBL/GenBank/DDBJ whole genome shotgun (WGS) entry which is preliminary data.</text>
</comment>
<feature type="chain" id="PRO_5030133404" evidence="1">
    <location>
        <begin position="24"/>
        <end position="644"/>
    </location>
</feature>